<keyword evidence="2" id="KW-0812">Transmembrane</keyword>
<evidence type="ECO:0008006" key="7">
    <source>
        <dbReference type="Google" id="ProtNLM"/>
    </source>
</evidence>
<dbReference type="InterPro" id="IPR013783">
    <property type="entry name" value="Ig-like_fold"/>
</dbReference>
<dbReference type="EMBL" id="LCGS01000021">
    <property type="protein sequence ID" value="KKT18805.1"/>
    <property type="molecule type" value="Genomic_DNA"/>
</dbReference>
<reference evidence="5 6" key="1">
    <citation type="journal article" date="2015" name="Nature">
        <title>rRNA introns, odd ribosomes, and small enigmatic genomes across a large radiation of phyla.</title>
        <authorList>
            <person name="Brown C.T."/>
            <person name="Hug L.A."/>
            <person name="Thomas B.C."/>
            <person name="Sharon I."/>
            <person name="Castelle C.J."/>
            <person name="Singh A."/>
            <person name="Wilkins M.J."/>
            <person name="Williams K.H."/>
            <person name="Banfield J.F."/>
        </authorList>
    </citation>
    <scope>NUCLEOTIDE SEQUENCE [LARGE SCALE GENOMIC DNA]</scope>
</reference>
<proteinExistence type="predicted"/>
<keyword evidence="2" id="KW-0472">Membrane</keyword>
<dbReference type="InterPro" id="IPR044060">
    <property type="entry name" value="Bacterial_rp_domain"/>
</dbReference>
<keyword evidence="2" id="KW-1133">Transmembrane helix</keyword>
<evidence type="ECO:0000259" key="4">
    <source>
        <dbReference type="Pfam" id="PF18998"/>
    </source>
</evidence>
<name>A0A0G1F916_9BACT</name>
<sequence length="816" mass="84910">MKNKFFKVLILVVFVLVGSFYLGLNNKAYSTSTSIITATAGAGGSISPSGIKYVNWRAEQTYTIIPAPSFYILDVIVDGSSIGPESSYTFQNVVTNHTISATFSDVFAVPTVTTNPVTDITETTAIVGASVDDASGGLGGLNSGGFVWDINENPTLETSIGMAWGGVTEVHIFPGPSSFASQMTELQPDTLYHVRAFFIPFLNRGVFYGNDVTFKTCSVGTIWNGTTCVASVTPSPDLTAKAVTPTKAVPGVSKTFSSTISNIGDKSVSGSISHLFQLDNDEDHTSGVTTNTVTSTSSIAEDGGNITVSQSYKFTAGTKYIRVCADNNASFVSAVPEANNITPPNPPGGSIPPGTGEMNNCSFDLNGDAFGWTKVIVNNLTSIPAVATNPLCSDITINSLTSGGNVISDGGAAITARGVAYNKIGGAPTILNKHTTELGTAGPFTSKITGLTPPGTLYQIRAYATNSVGTGYGSLVKCITRPLSPDLTAGATSPTTATRGVQFNLIATVLNIGTAPVGKEFSNFFQVANRPVDPATNAPVAGATIDDLSPSTMGNIPANLSDIAQKSHSFSSSGSYSVRVCADKASSIDGGSVPEANNITPPNPPGGPIPPGTGEMNNCGPWTNINVGNTSASGACSSPAEHYKCAPGSISENNKENDNSWTWTCRGSLSGESCSEDKKGKTTRKRIPGYEFLDITIVGAGTVALDPTGVNDCGIYCYQFPSGTTVKLSASPSSSFFSWSEDCSGTNPSTSIQMNGDKKCTATFSVVGGACGATPKHYFCADGKDVGGTSETQQWVWFCGGERCVEQKKAPWYYED</sequence>
<evidence type="ECO:0000313" key="6">
    <source>
        <dbReference type="Proteomes" id="UP000034751"/>
    </source>
</evidence>
<dbReference type="Pfam" id="PF18998">
    <property type="entry name" value="Flg_new_2"/>
    <property type="match status" value="1"/>
</dbReference>
<feature type="region of interest" description="Disordered" evidence="1">
    <location>
        <begin position="589"/>
        <end position="621"/>
    </location>
</feature>
<comment type="caution">
    <text evidence="5">The sequence shown here is derived from an EMBL/GenBank/DDBJ whole genome shotgun (WGS) entry which is preliminary data.</text>
</comment>
<feature type="transmembrane region" description="Helical" evidence="2">
    <location>
        <begin position="5"/>
        <end position="24"/>
    </location>
</feature>
<dbReference type="Proteomes" id="UP000034751">
    <property type="component" value="Unassembled WGS sequence"/>
</dbReference>
<evidence type="ECO:0000313" key="5">
    <source>
        <dbReference type="EMBL" id="KKT18805.1"/>
    </source>
</evidence>
<dbReference type="STRING" id="1618747.UW02_C0021G0003"/>
<protein>
    <recommendedName>
        <fullName evidence="7">Fibronectin type-III domain-containing protein</fullName>
    </recommendedName>
</protein>
<organism evidence="5 6">
    <name type="scientific">Candidatus Nomurabacteria bacterium GW2011_GWB1_43_7</name>
    <dbReference type="NCBI Taxonomy" id="1618747"/>
    <lineage>
        <taxon>Bacteria</taxon>
        <taxon>Candidatus Nomuraibacteriota</taxon>
    </lineage>
</organism>
<feature type="domain" description="CARDB" evidence="3">
    <location>
        <begin position="235"/>
        <end position="341"/>
    </location>
</feature>
<evidence type="ECO:0000256" key="1">
    <source>
        <dbReference type="SAM" id="MobiDB-lite"/>
    </source>
</evidence>
<dbReference type="PATRIC" id="fig|1618747.3.peg.664"/>
<feature type="domain" description="Bacterial repeat" evidence="4">
    <location>
        <begin position="722"/>
        <end position="766"/>
    </location>
</feature>
<dbReference type="Pfam" id="PF07705">
    <property type="entry name" value="CARDB"/>
    <property type="match status" value="1"/>
</dbReference>
<accession>A0A0G1F916</accession>
<dbReference type="Gene3D" id="2.60.40.10">
    <property type="entry name" value="Immunoglobulins"/>
    <property type="match status" value="2"/>
</dbReference>
<gene>
    <name evidence="5" type="ORF">UW02_C0021G0003</name>
</gene>
<evidence type="ECO:0000256" key="2">
    <source>
        <dbReference type="SAM" id="Phobius"/>
    </source>
</evidence>
<evidence type="ECO:0000259" key="3">
    <source>
        <dbReference type="Pfam" id="PF07705"/>
    </source>
</evidence>
<feature type="compositionally biased region" description="Pro residues" evidence="1">
    <location>
        <begin position="601"/>
        <end position="611"/>
    </location>
</feature>
<dbReference type="InterPro" id="IPR011635">
    <property type="entry name" value="CARDB"/>
</dbReference>
<dbReference type="AlphaFoldDB" id="A0A0G1F916"/>